<dbReference type="EMBL" id="KB916315">
    <property type="protein sequence ID" value="EOD47635.1"/>
    <property type="molecule type" value="Genomic_DNA"/>
</dbReference>
<evidence type="ECO:0000313" key="2">
    <source>
        <dbReference type="EMBL" id="EOD47635.1"/>
    </source>
</evidence>
<evidence type="ECO:0000256" key="1">
    <source>
        <dbReference type="SAM" id="Coils"/>
    </source>
</evidence>
<keyword evidence="1" id="KW-0175">Coiled coil</keyword>
<evidence type="ECO:0000313" key="3">
    <source>
        <dbReference type="Proteomes" id="UP000013521"/>
    </source>
</evidence>
<feature type="coiled-coil region" evidence="1">
    <location>
        <begin position="24"/>
        <end position="62"/>
    </location>
</feature>
<dbReference type="AlphaFoldDB" id="R1G7Z0"/>
<gene>
    <name evidence="2" type="ORF">UCRNP2_5610</name>
</gene>
<protein>
    <submittedName>
        <fullName evidence="2">Uncharacterized protein</fullName>
    </submittedName>
</protein>
<name>R1G7Z0_BOTPV</name>
<sequence length="166" mass="19431">MPPPNQEHGNPATECGIRDPSAREVDLERQVTQAQQKLDDLRKQLEAEKARQQENCEAKKQRFYEVLAENELDMRLSRLIQKVDLVVMKTLPERLHVYQSIQHVFRKVWRRREEISFDRLSDGDLDALEEVGAFLEKDEEAMGMLNEDMSWASFSVIDTFQIALQK</sequence>
<proteinExistence type="predicted"/>
<accession>R1G7Z0</accession>
<reference evidence="3" key="1">
    <citation type="journal article" date="2013" name="Genome Announc.">
        <title>Draft genome sequence of Neofusicoccum parvum isolate UCR-NP2, a fungal vascular pathogen associated with grapevine cankers.</title>
        <authorList>
            <person name="Blanco-Ulate B."/>
            <person name="Rolshausen P."/>
            <person name="Cantu D."/>
        </authorList>
    </citation>
    <scope>NUCLEOTIDE SEQUENCE [LARGE SCALE GENOMIC DNA]</scope>
    <source>
        <strain evidence="3">UCR-NP2</strain>
    </source>
</reference>
<dbReference type="Proteomes" id="UP000013521">
    <property type="component" value="Unassembled WGS sequence"/>
</dbReference>
<dbReference type="KEGG" id="npa:UCRNP2_5610"/>
<organism evidence="2 3">
    <name type="scientific">Botryosphaeria parva (strain UCR-NP2)</name>
    <name type="common">Grapevine canker fungus</name>
    <name type="synonym">Neofusicoccum parvum</name>
    <dbReference type="NCBI Taxonomy" id="1287680"/>
    <lineage>
        <taxon>Eukaryota</taxon>
        <taxon>Fungi</taxon>
        <taxon>Dikarya</taxon>
        <taxon>Ascomycota</taxon>
        <taxon>Pezizomycotina</taxon>
        <taxon>Dothideomycetes</taxon>
        <taxon>Dothideomycetes incertae sedis</taxon>
        <taxon>Botryosphaeriales</taxon>
        <taxon>Botryosphaeriaceae</taxon>
        <taxon>Neofusicoccum</taxon>
    </lineage>
</organism>
<dbReference type="HOGENOM" id="CLU_1602450_0_0_1"/>